<dbReference type="STRING" id="310781.SAMN05216259_11442"/>
<name>A0A1H0NEJ7_9ACTN</name>
<dbReference type="InterPro" id="IPR036661">
    <property type="entry name" value="Luciferase-like_sf"/>
</dbReference>
<dbReference type="InterPro" id="IPR050766">
    <property type="entry name" value="Bact_Lucif_Oxidored"/>
</dbReference>
<dbReference type="PANTHER" id="PTHR30137">
    <property type="entry name" value="LUCIFERASE-LIKE MONOOXYGENASE"/>
    <property type="match status" value="1"/>
</dbReference>
<proteinExistence type="predicted"/>
<gene>
    <name evidence="4" type="ORF">SAMN05216259_11442</name>
</gene>
<keyword evidence="5" id="KW-1185">Reference proteome</keyword>
<keyword evidence="2 4" id="KW-0503">Monooxygenase</keyword>
<dbReference type="EMBL" id="FNIE01000014">
    <property type="protein sequence ID" value="SDO91189.1"/>
    <property type="molecule type" value="Genomic_DNA"/>
</dbReference>
<dbReference type="AlphaFoldDB" id="A0A1H0NEJ7"/>
<dbReference type="InterPro" id="IPR011251">
    <property type="entry name" value="Luciferase-like_dom"/>
</dbReference>
<dbReference type="GO" id="GO:0004497">
    <property type="term" value="F:monooxygenase activity"/>
    <property type="evidence" value="ECO:0007669"/>
    <property type="project" value="UniProtKB-KW"/>
</dbReference>
<dbReference type="RefSeq" id="WP_093787242.1">
    <property type="nucleotide sequence ID" value="NZ_FNIE01000014.1"/>
</dbReference>
<dbReference type="OrthoDB" id="7903015at2"/>
<evidence type="ECO:0000259" key="3">
    <source>
        <dbReference type="Pfam" id="PF00296"/>
    </source>
</evidence>
<evidence type="ECO:0000256" key="2">
    <source>
        <dbReference type="ARBA" id="ARBA00023033"/>
    </source>
</evidence>
<keyword evidence="1" id="KW-0560">Oxidoreductase</keyword>
<reference evidence="4 5" key="1">
    <citation type="submission" date="2016-10" db="EMBL/GenBank/DDBJ databases">
        <authorList>
            <person name="de Groot N.N."/>
        </authorList>
    </citation>
    <scope>NUCLEOTIDE SEQUENCE [LARGE SCALE GENOMIC DNA]</scope>
    <source>
        <strain evidence="4 5">CGMCC 4.2022</strain>
    </source>
</reference>
<evidence type="ECO:0000313" key="5">
    <source>
        <dbReference type="Proteomes" id="UP000199341"/>
    </source>
</evidence>
<organism evidence="4 5">
    <name type="scientific">Actinacidiphila guanduensis</name>
    <dbReference type="NCBI Taxonomy" id="310781"/>
    <lineage>
        <taxon>Bacteria</taxon>
        <taxon>Bacillati</taxon>
        <taxon>Actinomycetota</taxon>
        <taxon>Actinomycetes</taxon>
        <taxon>Kitasatosporales</taxon>
        <taxon>Streptomycetaceae</taxon>
        <taxon>Actinacidiphila</taxon>
    </lineage>
</organism>
<evidence type="ECO:0000313" key="4">
    <source>
        <dbReference type="EMBL" id="SDO91189.1"/>
    </source>
</evidence>
<dbReference type="Gene3D" id="3.20.20.30">
    <property type="entry name" value="Luciferase-like domain"/>
    <property type="match status" value="1"/>
</dbReference>
<sequence length="359" mass="39053">MEIGLGVYSGECLPGEGVTPTQVIADSISQIRLAEEVGLDAAWITEHHFLPSGYVGSVLPFAAAVGAATSRITVGISVALAPIHDPVRLAEDAAFVDVLTGGRLQLGVALGYRDIEYEGFGVRRKTRVGRTEELCRILRQAWGPGEVDFEGRHFIRKGFGVYPKPVQPAGPPLLMGGHAPAAIDRAARLADAFIMDGGTDSDAFGEQGHNRGLFGRVEGAVRLYREALERNGKDPEQARFYMTLGGFLHEDGPDAAWAAVSEGYMYTRRVYGDWYGLPPETYADWYPDRMSPEEHRTRRGEILLGAPADVVPVLEKLREIAGPSLHVMFRSKYPGVPHETTCASIRLLGEVRAKLVGEA</sequence>
<dbReference type="GO" id="GO:0005829">
    <property type="term" value="C:cytosol"/>
    <property type="evidence" value="ECO:0007669"/>
    <property type="project" value="TreeGrafter"/>
</dbReference>
<dbReference type="Proteomes" id="UP000199341">
    <property type="component" value="Unassembled WGS sequence"/>
</dbReference>
<dbReference type="Pfam" id="PF00296">
    <property type="entry name" value="Bac_luciferase"/>
    <property type="match status" value="1"/>
</dbReference>
<feature type="domain" description="Luciferase-like" evidence="3">
    <location>
        <begin position="12"/>
        <end position="284"/>
    </location>
</feature>
<accession>A0A1H0NEJ7</accession>
<dbReference type="SUPFAM" id="SSF51679">
    <property type="entry name" value="Bacterial luciferase-like"/>
    <property type="match status" value="1"/>
</dbReference>
<evidence type="ECO:0000256" key="1">
    <source>
        <dbReference type="ARBA" id="ARBA00023002"/>
    </source>
</evidence>
<protein>
    <submittedName>
        <fullName evidence="4">Flavin-dependent oxidoreductase, luciferase family (Includes alkanesulfonate monooxygenase SsuD and methylene tetrahydromethanopterin reductase)</fullName>
    </submittedName>
</protein>
<dbReference type="GO" id="GO:0016705">
    <property type="term" value="F:oxidoreductase activity, acting on paired donors, with incorporation or reduction of molecular oxygen"/>
    <property type="evidence" value="ECO:0007669"/>
    <property type="project" value="InterPro"/>
</dbReference>
<dbReference type="PANTHER" id="PTHR30137:SF8">
    <property type="entry name" value="BLR5498 PROTEIN"/>
    <property type="match status" value="1"/>
</dbReference>